<dbReference type="InterPro" id="IPR001453">
    <property type="entry name" value="MoaB/Mog_dom"/>
</dbReference>
<evidence type="ECO:0000313" key="11">
    <source>
        <dbReference type="Proteomes" id="UP001258207"/>
    </source>
</evidence>
<dbReference type="Proteomes" id="UP001258207">
    <property type="component" value="Chromosome"/>
</dbReference>
<keyword evidence="4" id="KW-0547">Nucleotide-binding</keyword>
<dbReference type="Pfam" id="PF00994">
    <property type="entry name" value="MoCF_biosynth"/>
    <property type="match status" value="1"/>
</dbReference>
<evidence type="ECO:0000256" key="6">
    <source>
        <dbReference type="ARBA" id="ARBA00023150"/>
    </source>
</evidence>
<evidence type="ECO:0000256" key="5">
    <source>
        <dbReference type="ARBA" id="ARBA00023134"/>
    </source>
</evidence>
<comment type="pathway">
    <text evidence="1 8">Cofactor biosynthesis; molybdopterin biosynthesis.</text>
</comment>
<dbReference type="NCBIfam" id="TIGR02667">
    <property type="entry name" value="moaB_proteo"/>
    <property type="match status" value="1"/>
</dbReference>
<dbReference type="Gene3D" id="3.40.980.10">
    <property type="entry name" value="MoaB/Mog-like domain"/>
    <property type="match status" value="1"/>
</dbReference>
<organism evidence="10 11">
    <name type="scientific">Pseudomonas coleopterorum</name>
    <dbReference type="NCBI Taxonomy" id="1605838"/>
    <lineage>
        <taxon>Bacteria</taxon>
        <taxon>Pseudomonadati</taxon>
        <taxon>Pseudomonadota</taxon>
        <taxon>Gammaproteobacteria</taxon>
        <taxon>Pseudomonadales</taxon>
        <taxon>Pseudomonadaceae</taxon>
        <taxon>Pseudomonas</taxon>
    </lineage>
</organism>
<evidence type="ECO:0000313" key="10">
    <source>
        <dbReference type="EMBL" id="WNC08492.1"/>
    </source>
</evidence>
<dbReference type="AlphaFoldDB" id="A0AAJ6LWY3"/>
<dbReference type="GO" id="GO:0005525">
    <property type="term" value="F:GTP binding"/>
    <property type="evidence" value="ECO:0007669"/>
    <property type="project" value="UniProtKB-KW"/>
</dbReference>
<comment type="function">
    <text evidence="7">May be involved in the biosynthesis of molybdopterin. Can bind GTP and has low GTPase activity. Can bind MPT, but has no MPT adenylyl transferase activity.</text>
</comment>
<sequence>MKAKADVPFVPLNIAVLTVSDTRTVETDTSGQLFVDRLSAAGHGLYARALLKDDLYKIRAQVAQWIADDQCQVVLITGGTGFTGRDSTPEAVSCLLDKQVDGFGELFRQISVADIGTSTVQSRALAGLANGTLVCCLPGSTNACRTGWDGILAEQLDVRHRPCNFVVHLKQAEPCVSRG</sequence>
<reference evidence="10" key="1">
    <citation type="submission" date="2023-09" db="EMBL/GenBank/DDBJ databases">
        <title>First report of Pseudomonas coleopterorum DJ13 causing leaf spot on Rhododendron pulchrum Sweet in China.</title>
        <authorList>
            <person name="Zhang Y."/>
        </authorList>
    </citation>
    <scope>NUCLEOTIDE SEQUENCE</scope>
    <source>
        <strain evidence="10">DJ13</strain>
    </source>
</reference>
<evidence type="ECO:0000259" key="9">
    <source>
        <dbReference type="SMART" id="SM00852"/>
    </source>
</evidence>
<evidence type="ECO:0000256" key="7">
    <source>
        <dbReference type="ARBA" id="ARBA00055616"/>
    </source>
</evidence>
<dbReference type="RefSeq" id="WP_049859116.1">
    <property type="nucleotide sequence ID" value="NZ_CP134081.1"/>
</dbReference>
<gene>
    <name evidence="10" type="primary">moaB</name>
    <name evidence="10" type="ORF">RI108_14385</name>
</gene>
<keyword evidence="6 8" id="KW-0501">Molybdenum cofactor biosynthesis</keyword>
<evidence type="ECO:0000256" key="4">
    <source>
        <dbReference type="ARBA" id="ARBA00022741"/>
    </source>
</evidence>
<evidence type="ECO:0000256" key="3">
    <source>
        <dbReference type="ARBA" id="ARBA00015262"/>
    </source>
</evidence>
<dbReference type="SUPFAM" id="SSF53218">
    <property type="entry name" value="Molybdenum cofactor biosynthesis proteins"/>
    <property type="match status" value="1"/>
</dbReference>
<dbReference type="EMBL" id="CP134081">
    <property type="protein sequence ID" value="WNC08492.1"/>
    <property type="molecule type" value="Genomic_DNA"/>
</dbReference>
<dbReference type="SMART" id="SM00852">
    <property type="entry name" value="MoCF_biosynth"/>
    <property type="match status" value="1"/>
</dbReference>
<evidence type="ECO:0000256" key="2">
    <source>
        <dbReference type="ARBA" id="ARBA00006112"/>
    </source>
</evidence>
<dbReference type="InterPro" id="IPR036425">
    <property type="entry name" value="MoaB/Mog-like_dom_sf"/>
</dbReference>
<dbReference type="PROSITE" id="PS01078">
    <property type="entry name" value="MOCF_BIOSYNTHESIS_1"/>
    <property type="match status" value="1"/>
</dbReference>
<dbReference type="GO" id="GO:0005829">
    <property type="term" value="C:cytosol"/>
    <property type="evidence" value="ECO:0007669"/>
    <property type="project" value="TreeGrafter"/>
</dbReference>
<evidence type="ECO:0000256" key="1">
    <source>
        <dbReference type="ARBA" id="ARBA00005046"/>
    </source>
</evidence>
<protein>
    <recommendedName>
        <fullName evidence="3 8">Molybdenum cofactor biosynthesis protein B</fullName>
    </recommendedName>
</protein>
<dbReference type="CDD" id="cd00886">
    <property type="entry name" value="MogA_MoaB"/>
    <property type="match status" value="1"/>
</dbReference>
<evidence type="ECO:0000256" key="8">
    <source>
        <dbReference type="PIRNR" id="PIRNR006443"/>
    </source>
</evidence>
<comment type="similarity">
    <text evidence="2 8">Belongs to the MoaB/Mog family.</text>
</comment>
<dbReference type="PIRSF" id="PIRSF006443">
    <property type="entry name" value="MoaB"/>
    <property type="match status" value="1"/>
</dbReference>
<dbReference type="InterPro" id="IPR013484">
    <property type="entry name" value="MoaB_proteobac"/>
</dbReference>
<dbReference type="FunFam" id="3.40.980.10:FF:000003">
    <property type="entry name" value="Molybdenum cofactor biosynthesis protein B"/>
    <property type="match status" value="1"/>
</dbReference>
<dbReference type="NCBIfam" id="TIGR00177">
    <property type="entry name" value="molyb_syn"/>
    <property type="match status" value="1"/>
</dbReference>
<accession>A0AAJ6LWY3</accession>
<dbReference type="GO" id="GO:0006777">
    <property type="term" value="P:Mo-molybdopterin cofactor biosynthetic process"/>
    <property type="evidence" value="ECO:0007669"/>
    <property type="project" value="UniProtKB-UniRule"/>
</dbReference>
<keyword evidence="5" id="KW-0342">GTP-binding</keyword>
<dbReference type="InterPro" id="IPR012245">
    <property type="entry name" value="MoaB"/>
</dbReference>
<name>A0AAJ6LWY3_9PSED</name>
<dbReference type="PANTHER" id="PTHR43232">
    <property type="entry name" value="MOLYBDENUM COFACTOR BIOSYNTHESIS PROTEIN B"/>
    <property type="match status" value="1"/>
</dbReference>
<feature type="domain" description="MoaB/Mog" evidence="9">
    <location>
        <begin position="15"/>
        <end position="159"/>
    </location>
</feature>
<dbReference type="InterPro" id="IPR008284">
    <property type="entry name" value="MoCF_biosynth_CS"/>
</dbReference>
<proteinExistence type="inferred from homology"/>
<dbReference type="PANTHER" id="PTHR43232:SF2">
    <property type="entry name" value="MOLYBDENUM COFACTOR BIOSYNTHESIS PROTEIN B"/>
    <property type="match status" value="1"/>
</dbReference>